<dbReference type="Proteomes" id="UP000092382">
    <property type="component" value="Unassembled WGS sequence"/>
</dbReference>
<comment type="caution">
    <text evidence="4">The sequence shown here is derived from an EMBL/GenBank/DDBJ whole genome shotgun (WGS) entry which is preliminary data.</text>
</comment>
<feature type="non-terminal residue" evidence="4">
    <location>
        <position position="1"/>
    </location>
</feature>
<dbReference type="Pfam" id="PF18431">
    <property type="entry name" value="RNAse_A_bac"/>
    <property type="match status" value="1"/>
</dbReference>
<accession>A0A1B7VGJ3</accession>
<proteinExistence type="predicted"/>
<evidence type="ECO:0000313" key="5">
    <source>
        <dbReference type="Proteomes" id="UP000092382"/>
    </source>
</evidence>
<evidence type="ECO:0000256" key="1">
    <source>
        <dbReference type="SAM" id="MobiDB-lite"/>
    </source>
</evidence>
<dbReference type="EMBL" id="LJOY01000132">
    <property type="protein sequence ID" value="OBQ16795.1"/>
    <property type="molecule type" value="Genomic_DNA"/>
</dbReference>
<feature type="domain" description="eCIS core" evidence="2">
    <location>
        <begin position="29"/>
        <end position="107"/>
    </location>
</feature>
<dbReference type="CDD" id="cd20684">
    <property type="entry name" value="CdiA-CT_Yk_RNaseA-like"/>
    <property type="match status" value="1"/>
</dbReference>
<dbReference type="Pfam" id="PF13699">
    <property type="entry name" value="eCIS_core"/>
    <property type="match status" value="1"/>
</dbReference>
<dbReference type="InterPro" id="IPR041436">
    <property type="entry name" value="RNAse_A_bac"/>
</dbReference>
<reference evidence="4 5" key="1">
    <citation type="submission" date="2015-09" db="EMBL/GenBank/DDBJ databases">
        <title>Whole genome shotgun sequence assembly of Aphanizomenon flos-aquae UKL13.</title>
        <authorList>
            <person name="Driscoll C."/>
        </authorList>
    </citation>
    <scope>NUCLEOTIDE SEQUENCE [LARGE SCALE GENOMIC DNA]</scope>
    <source>
        <strain evidence="4">MDT13</strain>
    </source>
</reference>
<dbReference type="STRING" id="1803587.GCA_001593825_01238"/>
<dbReference type="InterPro" id="IPR025295">
    <property type="entry name" value="eCIS_core_dom"/>
</dbReference>
<dbReference type="PATRIC" id="fig|1710894.3.peg.4244"/>
<evidence type="ECO:0008006" key="6">
    <source>
        <dbReference type="Google" id="ProtNLM"/>
    </source>
</evidence>
<evidence type="ECO:0000259" key="3">
    <source>
        <dbReference type="Pfam" id="PF18431"/>
    </source>
</evidence>
<sequence>LQGKSLKGEIAATPNLETSIQGARGSGQPLDENIRQPMEKAFGGVDFSQVKVHTDGQSDQLNRSIQARAFTTGEDVFFRQGEYNPGSRGGQELIAHELTHVVQQNEGVVQRSQNQQKLTSLVQENVISPRIQCWVLPTDWLDYIGLTIDVAERIYIELGYKEGEEKDFKRFVNNLFIAIDLIFATAPGAGGGGLALRASHSGAVVVWAATHDSLKLKIAAEVAKRMGWPVTKALQMANIYFSTSNKEEGERRDLESHENEGGHTEEKHVGKSENWLRKRLQNEPDLNMASSFRNESITNRTQGKFVKQFREEIEVWLNSKQGKPFVKDFNMDELVGIVVERGRNGAFRAVETKRVRVVIVPDSSAQGWHILTSFPIK</sequence>
<evidence type="ECO:0000313" key="4">
    <source>
        <dbReference type="EMBL" id="OBQ16795.1"/>
    </source>
</evidence>
<dbReference type="AlphaFoldDB" id="A0A1B7VGJ3"/>
<gene>
    <name evidence="4" type="ORF">AN481_19190</name>
</gene>
<evidence type="ECO:0000259" key="2">
    <source>
        <dbReference type="Pfam" id="PF13699"/>
    </source>
</evidence>
<feature type="domain" description="Bacterial CdiA-CT RNAse A" evidence="3">
    <location>
        <begin position="262"/>
        <end position="375"/>
    </location>
</feature>
<organism evidence="4 5">
    <name type="scientific">Aphanizomenon flos-aquae LD13</name>
    <dbReference type="NCBI Taxonomy" id="1710894"/>
    <lineage>
        <taxon>Bacteria</taxon>
        <taxon>Bacillati</taxon>
        <taxon>Cyanobacteriota</taxon>
        <taxon>Cyanophyceae</taxon>
        <taxon>Nostocales</taxon>
        <taxon>Aphanizomenonaceae</taxon>
        <taxon>Aphanizomenon</taxon>
    </lineage>
</organism>
<name>A0A1B7VGJ3_APHFL</name>
<feature type="region of interest" description="Disordered" evidence="1">
    <location>
        <begin position="248"/>
        <end position="275"/>
    </location>
</feature>
<protein>
    <recommendedName>
        <fullName evidence="6">DUF4157 domain-containing protein</fullName>
    </recommendedName>
</protein>